<evidence type="ECO:0000256" key="9">
    <source>
        <dbReference type="ARBA" id="ARBA00023310"/>
    </source>
</evidence>
<keyword evidence="16" id="KW-1185">Reference proteome</keyword>
<keyword evidence="7 12" id="KW-0406">Ion transport</keyword>
<comment type="subunit">
    <text evidence="12">F-type ATPases have 2 components, F(1) - the catalytic core - and F(0) - the membrane proton channel. F(1) has five subunits: alpha(3), beta(3), gamma(1), delta(1), epsilon(1). F(0) has four main subunits: a(1), b(1), b'(1) and c(10-14). The alpha and beta chains form an alternating ring which encloses part of the gamma chain. F(1) is attached to F(0) by a central stalk formed by the gamma and epsilon chains, while a peripheral stalk is formed by the delta, b and b' chains.</text>
</comment>
<feature type="coiled-coil region" evidence="14">
    <location>
        <begin position="45"/>
        <end position="131"/>
    </location>
</feature>
<keyword evidence="6 12" id="KW-1133">Transmembrane helix</keyword>
<comment type="caution">
    <text evidence="15">The sequence shown here is derived from an EMBL/GenBank/DDBJ whole genome shotgun (WGS) entry which is preliminary data.</text>
</comment>
<dbReference type="CDD" id="cd06503">
    <property type="entry name" value="ATP-synt_Fo_b"/>
    <property type="match status" value="1"/>
</dbReference>
<dbReference type="AlphaFoldDB" id="A0A2T1DVZ7"/>
<keyword evidence="2 12" id="KW-0813">Transport</keyword>
<evidence type="ECO:0000313" key="15">
    <source>
        <dbReference type="EMBL" id="PSB24611.1"/>
    </source>
</evidence>
<dbReference type="Pfam" id="PF00430">
    <property type="entry name" value="ATP-synt_B"/>
    <property type="match status" value="1"/>
</dbReference>
<dbReference type="InterPro" id="IPR034679">
    <property type="entry name" value="ATP_synth_b"/>
</dbReference>
<dbReference type="GO" id="GO:0012505">
    <property type="term" value="C:endomembrane system"/>
    <property type="evidence" value="ECO:0007669"/>
    <property type="project" value="UniProtKB-SubCell"/>
</dbReference>
<dbReference type="PANTHER" id="PTHR33445">
    <property type="entry name" value="ATP SYNTHASE SUBUNIT B', CHLOROPLASTIC"/>
    <property type="match status" value="1"/>
</dbReference>
<evidence type="ECO:0000256" key="5">
    <source>
        <dbReference type="ARBA" id="ARBA00022781"/>
    </source>
</evidence>
<reference evidence="15 16" key="2">
    <citation type="submission" date="2018-03" db="EMBL/GenBank/DDBJ databases">
        <title>The ancient ancestry and fast evolution of plastids.</title>
        <authorList>
            <person name="Moore K.R."/>
            <person name="Magnabosco C."/>
            <person name="Momper L."/>
            <person name="Gold D.A."/>
            <person name="Bosak T."/>
            <person name="Fournier G.P."/>
        </authorList>
    </citation>
    <scope>NUCLEOTIDE SEQUENCE [LARGE SCALE GENOMIC DNA]</scope>
    <source>
        <strain evidence="15 16">ULC18</strain>
    </source>
</reference>
<evidence type="ECO:0000256" key="2">
    <source>
        <dbReference type="ARBA" id="ARBA00022448"/>
    </source>
</evidence>
<evidence type="ECO:0000256" key="8">
    <source>
        <dbReference type="ARBA" id="ARBA00023136"/>
    </source>
</evidence>
<sequence>MFDFDATLPLMAVQFLLLVVLLNAVFYKPLTKAIEDRSDYIRTNETEARERLAKAEHLATQYEQELATTRKQYQQTIATAQAEAQALADQQIAAAQQEAQAQREQVQRELDQQKQEAMQTLEQQVESLSHQILDKLLVSS</sequence>
<dbReference type="OrthoDB" id="426571at2"/>
<dbReference type="PANTHER" id="PTHR33445:SF2">
    <property type="entry name" value="ATP SYNTHASE SUBUNIT B', CHLOROPLASTIC"/>
    <property type="match status" value="1"/>
</dbReference>
<dbReference type="NCBIfam" id="NF005607">
    <property type="entry name" value="PRK07353.1"/>
    <property type="match status" value="1"/>
</dbReference>
<dbReference type="HAMAP" id="MF_01398">
    <property type="entry name" value="ATP_synth_b_bprime"/>
    <property type="match status" value="1"/>
</dbReference>
<dbReference type="GO" id="GO:0045259">
    <property type="term" value="C:proton-transporting ATP synthase complex"/>
    <property type="evidence" value="ECO:0007669"/>
    <property type="project" value="UniProtKB-KW"/>
</dbReference>
<name>A0A2T1DVZ7_9CYAN</name>
<protein>
    <recommendedName>
        <fullName evidence="12">ATP synthase subunit b'</fullName>
    </recommendedName>
    <alternativeName>
        <fullName evidence="12">ATP synthase F(0) sector subunit b'</fullName>
    </alternativeName>
    <alternativeName>
        <fullName evidence="12">ATPase subunit II</fullName>
    </alternativeName>
    <alternativeName>
        <fullName evidence="12">F-type ATPase subunit b'</fullName>
        <shortName evidence="12">F-ATPase subunit b'</shortName>
    </alternativeName>
</protein>
<evidence type="ECO:0000256" key="10">
    <source>
        <dbReference type="ARBA" id="ARBA00025198"/>
    </source>
</evidence>
<feature type="transmembrane region" description="Helical" evidence="12">
    <location>
        <begin position="6"/>
        <end position="27"/>
    </location>
</feature>
<keyword evidence="9 12" id="KW-0066">ATP synthesis</keyword>
<keyword evidence="8 12" id="KW-0472">Membrane</keyword>
<evidence type="ECO:0000256" key="14">
    <source>
        <dbReference type="SAM" id="Coils"/>
    </source>
</evidence>
<dbReference type="Proteomes" id="UP000239576">
    <property type="component" value="Unassembled WGS sequence"/>
</dbReference>
<evidence type="ECO:0000256" key="7">
    <source>
        <dbReference type="ARBA" id="ARBA00023065"/>
    </source>
</evidence>
<dbReference type="EMBL" id="PVWK01000142">
    <property type="protein sequence ID" value="PSB24611.1"/>
    <property type="molecule type" value="Genomic_DNA"/>
</dbReference>
<evidence type="ECO:0000256" key="11">
    <source>
        <dbReference type="ARBA" id="ARBA00037847"/>
    </source>
</evidence>
<reference evidence="16" key="1">
    <citation type="submission" date="2018-02" db="EMBL/GenBank/DDBJ databases">
        <authorList>
            <person name="Moore K."/>
            <person name="Momper L."/>
        </authorList>
    </citation>
    <scope>NUCLEOTIDE SEQUENCE [LARGE SCALE GENOMIC DNA]</scope>
    <source>
        <strain evidence="16">ULC18</strain>
    </source>
</reference>
<keyword evidence="3 12" id="KW-0138">CF(0)</keyword>
<dbReference type="GO" id="GO:0046961">
    <property type="term" value="F:proton-transporting ATPase activity, rotational mechanism"/>
    <property type="evidence" value="ECO:0007669"/>
    <property type="project" value="TreeGrafter"/>
</dbReference>
<keyword evidence="5 12" id="KW-0375">Hydrogen ion transport</keyword>
<gene>
    <name evidence="12" type="primary">atpF2</name>
    <name evidence="12" type="synonym">atpG</name>
    <name evidence="15" type="ORF">C7B82_26700</name>
</gene>
<accession>A0A2T1DVZ7</accession>
<evidence type="ECO:0000256" key="12">
    <source>
        <dbReference type="HAMAP-Rule" id="MF_01399"/>
    </source>
</evidence>
<dbReference type="GO" id="GO:0031676">
    <property type="term" value="C:plasma membrane-derived thylakoid membrane"/>
    <property type="evidence" value="ECO:0007669"/>
    <property type="project" value="UniProtKB-SubCell"/>
</dbReference>
<keyword evidence="14" id="KW-0175">Coiled coil</keyword>
<comment type="function">
    <text evidence="12">Component of the F(0) channel, it forms part of the peripheral stalk, linking F(1) to F(0). The b'-subunit is a diverged and duplicated form of b found in plants and photosynthetic bacteria.</text>
</comment>
<proteinExistence type="inferred from homology"/>
<organism evidence="15 16">
    <name type="scientific">Stenomitos frigidus ULC18</name>
    <dbReference type="NCBI Taxonomy" id="2107698"/>
    <lineage>
        <taxon>Bacteria</taxon>
        <taxon>Bacillati</taxon>
        <taxon>Cyanobacteriota</taxon>
        <taxon>Cyanophyceae</taxon>
        <taxon>Leptolyngbyales</taxon>
        <taxon>Leptolyngbyaceae</taxon>
        <taxon>Stenomitos</taxon>
    </lineage>
</organism>
<dbReference type="HAMAP" id="MF_01399">
    <property type="entry name" value="ATP_synth_bprime"/>
    <property type="match status" value="1"/>
</dbReference>
<evidence type="ECO:0000256" key="4">
    <source>
        <dbReference type="ARBA" id="ARBA00022692"/>
    </source>
</evidence>
<dbReference type="InterPro" id="IPR002146">
    <property type="entry name" value="ATP_synth_b/b'su_bac/chlpt"/>
</dbReference>
<comment type="similarity">
    <text evidence="1 12 13">Belongs to the ATPase B chain family.</text>
</comment>
<evidence type="ECO:0000256" key="3">
    <source>
        <dbReference type="ARBA" id="ARBA00022547"/>
    </source>
</evidence>
<keyword evidence="12" id="KW-0793">Thylakoid</keyword>
<comment type="function">
    <text evidence="10 12">F(1)F(0) ATP synthase produces ATP from ADP in the presence of a proton or sodium gradient. F-type ATPases consist of two structural domains, F(1) containing the extramembraneous catalytic core and F(0) containing the membrane proton channel, linked together by a central stalk and a peripheral stalk. During catalysis, ATP synthesis in the catalytic domain of F(1) is coupled via a rotary mechanism of the central stalk subunits to proton translocation.</text>
</comment>
<dbReference type="GO" id="GO:0046933">
    <property type="term" value="F:proton-transporting ATP synthase activity, rotational mechanism"/>
    <property type="evidence" value="ECO:0007669"/>
    <property type="project" value="UniProtKB-UniRule"/>
</dbReference>
<comment type="subcellular location">
    <subcellularLocation>
        <location evidence="12">Cellular thylakoid membrane</location>
        <topology evidence="12">Single-pass membrane protein</topology>
    </subcellularLocation>
    <subcellularLocation>
        <location evidence="11">Endomembrane system</location>
        <topology evidence="11">Single-pass membrane protein</topology>
    </subcellularLocation>
</comment>
<evidence type="ECO:0000313" key="16">
    <source>
        <dbReference type="Proteomes" id="UP000239576"/>
    </source>
</evidence>
<evidence type="ECO:0000256" key="13">
    <source>
        <dbReference type="RuleBase" id="RU003848"/>
    </source>
</evidence>
<keyword evidence="4 12" id="KW-0812">Transmembrane</keyword>
<dbReference type="InterPro" id="IPR050059">
    <property type="entry name" value="ATP_synthase_B_chain"/>
</dbReference>
<evidence type="ECO:0000256" key="1">
    <source>
        <dbReference type="ARBA" id="ARBA00005513"/>
    </source>
</evidence>
<evidence type="ECO:0000256" key="6">
    <source>
        <dbReference type="ARBA" id="ARBA00022989"/>
    </source>
</evidence>